<feature type="region of interest" description="Disordered" evidence="1">
    <location>
        <begin position="54"/>
        <end position="73"/>
    </location>
</feature>
<dbReference type="Proteomes" id="UP000006911">
    <property type="component" value="Unassembled WGS sequence"/>
</dbReference>
<evidence type="ECO:0000313" key="2">
    <source>
        <dbReference type="EMBL" id="CAZ84435.1"/>
    </source>
</evidence>
<dbReference type="KEGG" id="tml:GSTUM_00008675001"/>
<dbReference type="GeneID" id="9185653"/>
<reference evidence="2 3" key="1">
    <citation type="journal article" date="2010" name="Nature">
        <title>Perigord black truffle genome uncovers evolutionary origins and mechanisms of symbiosis.</title>
        <authorList>
            <person name="Martin F."/>
            <person name="Kohler A."/>
            <person name="Murat C."/>
            <person name="Balestrini R."/>
            <person name="Coutinho P.M."/>
            <person name="Jaillon O."/>
            <person name="Montanini B."/>
            <person name="Morin E."/>
            <person name="Noel B."/>
            <person name="Percudani R."/>
            <person name="Porcel B."/>
            <person name="Rubini A."/>
            <person name="Amicucci A."/>
            <person name="Amselem J."/>
            <person name="Anthouard V."/>
            <person name="Arcioni S."/>
            <person name="Artiguenave F."/>
            <person name="Aury J.M."/>
            <person name="Ballario P."/>
            <person name="Bolchi A."/>
            <person name="Brenna A."/>
            <person name="Brun A."/>
            <person name="Buee M."/>
            <person name="Cantarel B."/>
            <person name="Chevalier G."/>
            <person name="Couloux A."/>
            <person name="Da Silva C."/>
            <person name="Denoeud F."/>
            <person name="Duplessis S."/>
            <person name="Ghignone S."/>
            <person name="Hilselberger B."/>
            <person name="Iotti M."/>
            <person name="Marcais B."/>
            <person name="Mello A."/>
            <person name="Miranda M."/>
            <person name="Pacioni G."/>
            <person name="Quesneville H."/>
            <person name="Riccioni C."/>
            <person name="Ruotolo R."/>
            <person name="Splivallo R."/>
            <person name="Stocchi V."/>
            <person name="Tisserant E."/>
            <person name="Viscomi A.R."/>
            <person name="Zambonelli A."/>
            <person name="Zampieri E."/>
            <person name="Henrissat B."/>
            <person name="Lebrun M.H."/>
            <person name="Paolocci F."/>
            <person name="Bonfante P."/>
            <person name="Ottonello S."/>
            <person name="Wincker P."/>
        </authorList>
    </citation>
    <scope>NUCLEOTIDE SEQUENCE [LARGE SCALE GENOMIC DNA]</scope>
    <source>
        <strain evidence="2 3">Mel28</strain>
    </source>
</reference>
<protein>
    <submittedName>
        <fullName evidence="2">(Perigord truffle) hypothetical protein</fullName>
    </submittedName>
</protein>
<proteinExistence type="predicted"/>
<accession>D5GIU2</accession>
<evidence type="ECO:0000256" key="1">
    <source>
        <dbReference type="SAM" id="MobiDB-lite"/>
    </source>
</evidence>
<dbReference type="AlphaFoldDB" id="D5GIU2"/>
<dbReference type="InParanoid" id="D5GIU2"/>
<organism evidence="2 3">
    <name type="scientific">Tuber melanosporum (strain Mel28)</name>
    <name type="common">Perigord black truffle</name>
    <dbReference type="NCBI Taxonomy" id="656061"/>
    <lineage>
        <taxon>Eukaryota</taxon>
        <taxon>Fungi</taxon>
        <taxon>Dikarya</taxon>
        <taxon>Ascomycota</taxon>
        <taxon>Pezizomycotina</taxon>
        <taxon>Pezizomycetes</taxon>
        <taxon>Pezizales</taxon>
        <taxon>Tuberaceae</taxon>
        <taxon>Tuber</taxon>
    </lineage>
</organism>
<dbReference type="EMBL" id="FN430328">
    <property type="protein sequence ID" value="CAZ84435.1"/>
    <property type="molecule type" value="Genomic_DNA"/>
</dbReference>
<gene>
    <name evidence="2" type="ORF">GSTUM_00008675001</name>
</gene>
<sequence length="85" mass="9666">MGDLVERRARKQSCHWLENRRKCSSPPLISTLYHTTTATTTHLQKRERPLHLLTDGQANGYPPPPPFLLGPSASSPDRVPFAWEF</sequence>
<name>D5GIU2_TUBMM</name>
<dbReference type="RefSeq" id="XP_002840244.1">
    <property type="nucleotide sequence ID" value="XM_002840198.1"/>
</dbReference>
<keyword evidence="3" id="KW-1185">Reference proteome</keyword>
<evidence type="ECO:0000313" key="3">
    <source>
        <dbReference type="Proteomes" id="UP000006911"/>
    </source>
</evidence>
<dbReference type="HOGENOM" id="CLU_2514271_0_0_1"/>